<gene>
    <name evidence="3" type="primary">gpr_2</name>
    <name evidence="3" type="ORF">Pla110_19290</name>
</gene>
<name>A0A518CLV0_9PLAN</name>
<evidence type="ECO:0000313" key="3">
    <source>
        <dbReference type="EMBL" id="QDU80205.1"/>
    </source>
</evidence>
<feature type="domain" description="NADP-dependent oxidoreductase" evidence="2">
    <location>
        <begin position="17"/>
        <end position="312"/>
    </location>
</feature>
<evidence type="ECO:0000256" key="1">
    <source>
        <dbReference type="ARBA" id="ARBA00023002"/>
    </source>
</evidence>
<proteinExistence type="predicted"/>
<dbReference type="EC" id="1.1.1.-" evidence="3"/>
<dbReference type="Gene3D" id="3.20.20.100">
    <property type="entry name" value="NADP-dependent oxidoreductase domain"/>
    <property type="match status" value="1"/>
</dbReference>
<dbReference type="EMBL" id="CP036281">
    <property type="protein sequence ID" value="QDU80205.1"/>
    <property type="molecule type" value="Genomic_DNA"/>
</dbReference>
<organism evidence="3 4">
    <name type="scientific">Polystyrenella longa</name>
    <dbReference type="NCBI Taxonomy" id="2528007"/>
    <lineage>
        <taxon>Bacteria</taxon>
        <taxon>Pseudomonadati</taxon>
        <taxon>Planctomycetota</taxon>
        <taxon>Planctomycetia</taxon>
        <taxon>Planctomycetales</taxon>
        <taxon>Planctomycetaceae</taxon>
        <taxon>Polystyrenella</taxon>
    </lineage>
</organism>
<evidence type="ECO:0000259" key="2">
    <source>
        <dbReference type="Pfam" id="PF00248"/>
    </source>
</evidence>
<dbReference type="Proteomes" id="UP000317178">
    <property type="component" value="Chromosome"/>
</dbReference>
<dbReference type="InterPro" id="IPR036812">
    <property type="entry name" value="NAD(P)_OxRdtase_dom_sf"/>
</dbReference>
<sequence length="335" mass="37082">MIESYRQLGQTGLKVSPLCLGTMMFGGPTNETDSISMIHESIDLGINFIDTANIYNAGESEVVVGKALTEKRDNVVLATKAGQKMGEGVLDQGSSRKHLTKALDDSLRRLQTDYIDLYYIHVPDYDTPLEETLRTLDDMIRSGKVRYIACSNFRTWKLAEATLISNLYNLNLFCCAQPLYNIVNRDVEVDLLPYCDANGMGVVTYSPLARGILTGKYQPGAEVPAGSRASRKDARMQQAEWREESLVVASELKNYCDKKQISCSQFALAWVMANPVISSVIIGPRTREQFADNLEILKIDISAEDEAFVDSLVPTGEHSGKGFQDSAYPITGRPV</sequence>
<dbReference type="OrthoDB" id="9773828at2"/>
<dbReference type="GO" id="GO:0016491">
    <property type="term" value="F:oxidoreductase activity"/>
    <property type="evidence" value="ECO:0007669"/>
    <property type="project" value="UniProtKB-KW"/>
</dbReference>
<dbReference type="FunFam" id="3.20.20.100:FF:000004">
    <property type="entry name" value="Oxidoreductase, aldo/keto reductase"/>
    <property type="match status" value="1"/>
</dbReference>
<dbReference type="PRINTS" id="PR00069">
    <property type="entry name" value="ALDKETRDTASE"/>
</dbReference>
<dbReference type="PANTHER" id="PTHR43364">
    <property type="entry name" value="NADH-SPECIFIC METHYLGLYOXAL REDUCTASE-RELATED"/>
    <property type="match status" value="1"/>
</dbReference>
<dbReference type="InterPro" id="IPR023210">
    <property type="entry name" value="NADP_OxRdtase_dom"/>
</dbReference>
<dbReference type="PANTHER" id="PTHR43364:SF4">
    <property type="entry name" value="NAD(P)-LINKED OXIDOREDUCTASE SUPERFAMILY PROTEIN"/>
    <property type="match status" value="1"/>
</dbReference>
<accession>A0A518CLV0</accession>
<evidence type="ECO:0000313" key="4">
    <source>
        <dbReference type="Proteomes" id="UP000317178"/>
    </source>
</evidence>
<dbReference type="Pfam" id="PF00248">
    <property type="entry name" value="Aldo_ket_red"/>
    <property type="match status" value="1"/>
</dbReference>
<keyword evidence="4" id="KW-1185">Reference proteome</keyword>
<dbReference type="GO" id="GO:0005829">
    <property type="term" value="C:cytosol"/>
    <property type="evidence" value="ECO:0007669"/>
    <property type="project" value="TreeGrafter"/>
</dbReference>
<dbReference type="RefSeq" id="WP_144995409.1">
    <property type="nucleotide sequence ID" value="NZ_CP036281.1"/>
</dbReference>
<dbReference type="InterPro" id="IPR020471">
    <property type="entry name" value="AKR"/>
</dbReference>
<protein>
    <submittedName>
        <fullName evidence="3">L-glyceraldehyde 3-phosphate reductase</fullName>
        <ecNumber evidence="3">1.1.1.-</ecNumber>
    </submittedName>
</protein>
<dbReference type="InterPro" id="IPR050523">
    <property type="entry name" value="AKR_Detox_Biosynth"/>
</dbReference>
<dbReference type="KEGG" id="plon:Pla110_19290"/>
<keyword evidence="1 3" id="KW-0560">Oxidoreductase</keyword>
<dbReference type="SUPFAM" id="SSF51430">
    <property type="entry name" value="NAD(P)-linked oxidoreductase"/>
    <property type="match status" value="1"/>
</dbReference>
<reference evidence="3 4" key="1">
    <citation type="submission" date="2019-02" db="EMBL/GenBank/DDBJ databases">
        <title>Deep-cultivation of Planctomycetes and their phenomic and genomic characterization uncovers novel biology.</title>
        <authorList>
            <person name="Wiegand S."/>
            <person name="Jogler M."/>
            <person name="Boedeker C."/>
            <person name="Pinto D."/>
            <person name="Vollmers J."/>
            <person name="Rivas-Marin E."/>
            <person name="Kohn T."/>
            <person name="Peeters S.H."/>
            <person name="Heuer A."/>
            <person name="Rast P."/>
            <person name="Oberbeckmann S."/>
            <person name="Bunk B."/>
            <person name="Jeske O."/>
            <person name="Meyerdierks A."/>
            <person name="Storesund J.E."/>
            <person name="Kallscheuer N."/>
            <person name="Luecker S."/>
            <person name="Lage O.M."/>
            <person name="Pohl T."/>
            <person name="Merkel B.J."/>
            <person name="Hornburger P."/>
            <person name="Mueller R.-W."/>
            <person name="Bruemmer F."/>
            <person name="Labrenz M."/>
            <person name="Spormann A.M."/>
            <person name="Op den Camp H."/>
            <person name="Overmann J."/>
            <person name="Amann R."/>
            <person name="Jetten M.S.M."/>
            <person name="Mascher T."/>
            <person name="Medema M.H."/>
            <person name="Devos D.P."/>
            <person name="Kaster A.-K."/>
            <person name="Ovreas L."/>
            <person name="Rohde M."/>
            <person name="Galperin M.Y."/>
            <person name="Jogler C."/>
        </authorList>
    </citation>
    <scope>NUCLEOTIDE SEQUENCE [LARGE SCALE GENOMIC DNA]</scope>
    <source>
        <strain evidence="3 4">Pla110</strain>
    </source>
</reference>
<dbReference type="AlphaFoldDB" id="A0A518CLV0"/>